<reference evidence="7 8" key="1">
    <citation type="submission" date="2020-08" db="EMBL/GenBank/DDBJ databases">
        <title>Sequencing the genomes of 1000 actinobacteria strains.</title>
        <authorList>
            <person name="Klenk H.-P."/>
        </authorList>
    </citation>
    <scope>NUCLEOTIDE SEQUENCE [LARGE SCALE GENOMIC DNA]</scope>
    <source>
        <strain evidence="7 8">DSM 102122</strain>
    </source>
</reference>
<dbReference type="InterPro" id="IPR009057">
    <property type="entry name" value="Homeodomain-like_sf"/>
</dbReference>
<feature type="compositionally biased region" description="Basic and acidic residues" evidence="5">
    <location>
        <begin position="18"/>
        <end position="29"/>
    </location>
</feature>
<dbReference type="EMBL" id="JACHMM010000001">
    <property type="protein sequence ID" value="MBB5789409.1"/>
    <property type="molecule type" value="Genomic_DNA"/>
</dbReference>
<dbReference type="InterPro" id="IPR001647">
    <property type="entry name" value="HTH_TetR"/>
</dbReference>
<dbReference type="InterPro" id="IPR011075">
    <property type="entry name" value="TetR_C"/>
</dbReference>
<gene>
    <name evidence="7" type="ORF">HD601_003984</name>
</gene>
<dbReference type="InterPro" id="IPR036271">
    <property type="entry name" value="Tet_transcr_reg_TetR-rel_C_sf"/>
</dbReference>
<dbReference type="PRINTS" id="PR00455">
    <property type="entry name" value="HTHTETR"/>
</dbReference>
<evidence type="ECO:0000256" key="5">
    <source>
        <dbReference type="SAM" id="MobiDB-lite"/>
    </source>
</evidence>
<dbReference type="AlphaFoldDB" id="A0A7W9GSU1"/>
<dbReference type="InterPro" id="IPR050109">
    <property type="entry name" value="HTH-type_TetR-like_transc_reg"/>
</dbReference>
<dbReference type="GO" id="GO:0003700">
    <property type="term" value="F:DNA-binding transcription factor activity"/>
    <property type="evidence" value="ECO:0007669"/>
    <property type="project" value="TreeGrafter"/>
</dbReference>
<sequence length="211" mass="22872">MTEIVPVGAGPLEPAAVEPRRAGRPRSEGADRAIIEATLDLLADFGIAGTTIEGIAARAGVGKTTIYRRWKGLESLICDAVAELKGPLPTLPGTSIRDDLIALSEAAARGRESARNRKVYACFIGEMARYPALDAQYRSSVIRPRRELLATALKNAIERGELRDDLDLDILAEIVSAPTLHWLLHNPDRSPTRRQLEQFVDGVLDGVGRGD</sequence>
<comment type="caution">
    <text evidence="7">The sequence shown here is derived from an EMBL/GenBank/DDBJ whole genome shotgun (WGS) entry which is preliminary data.</text>
</comment>
<keyword evidence="3" id="KW-0804">Transcription</keyword>
<keyword evidence="8" id="KW-1185">Reference proteome</keyword>
<proteinExistence type="predicted"/>
<dbReference type="Gene3D" id="1.10.10.60">
    <property type="entry name" value="Homeodomain-like"/>
    <property type="match status" value="1"/>
</dbReference>
<protein>
    <submittedName>
        <fullName evidence="7">AcrR family transcriptional regulator</fullName>
    </submittedName>
</protein>
<dbReference type="SUPFAM" id="SSF46689">
    <property type="entry name" value="Homeodomain-like"/>
    <property type="match status" value="1"/>
</dbReference>
<evidence type="ECO:0000256" key="1">
    <source>
        <dbReference type="ARBA" id="ARBA00023015"/>
    </source>
</evidence>
<evidence type="ECO:0000256" key="3">
    <source>
        <dbReference type="ARBA" id="ARBA00023163"/>
    </source>
</evidence>
<accession>A0A7W9GSU1</accession>
<organism evidence="7 8">
    <name type="scientific">Jiangella mangrovi</name>
    <dbReference type="NCBI Taxonomy" id="1524084"/>
    <lineage>
        <taxon>Bacteria</taxon>
        <taxon>Bacillati</taxon>
        <taxon>Actinomycetota</taxon>
        <taxon>Actinomycetes</taxon>
        <taxon>Jiangellales</taxon>
        <taxon>Jiangellaceae</taxon>
        <taxon>Jiangella</taxon>
    </lineage>
</organism>
<dbReference type="Pfam" id="PF00440">
    <property type="entry name" value="TetR_N"/>
    <property type="match status" value="1"/>
</dbReference>
<dbReference type="Pfam" id="PF16859">
    <property type="entry name" value="TetR_C_11"/>
    <property type="match status" value="1"/>
</dbReference>
<dbReference type="PANTHER" id="PTHR30055">
    <property type="entry name" value="HTH-TYPE TRANSCRIPTIONAL REGULATOR RUTR"/>
    <property type="match status" value="1"/>
</dbReference>
<evidence type="ECO:0000313" key="7">
    <source>
        <dbReference type="EMBL" id="MBB5789409.1"/>
    </source>
</evidence>
<keyword evidence="2 4" id="KW-0238">DNA-binding</keyword>
<evidence type="ECO:0000256" key="4">
    <source>
        <dbReference type="PROSITE-ProRule" id="PRU00335"/>
    </source>
</evidence>
<evidence type="ECO:0000256" key="2">
    <source>
        <dbReference type="ARBA" id="ARBA00023125"/>
    </source>
</evidence>
<keyword evidence="1" id="KW-0805">Transcription regulation</keyword>
<evidence type="ECO:0000313" key="8">
    <source>
        <dbReference type="Proteomes" id="UP000542813"/>
    </source>
</evidence>
<dbReference type="GO" id="GO:0000976">
    <property type="term" value="F:transcription cis-regulatory region binding"/>
    <property type="evidence" value="ECO:0007669"/>
    <property type="project" value="TreeGrafter"/>
</dbReference>
<dbReference type="SUPFAM" id="SSF48498">
    <property type="entry name" value="Tetracyclin repressor-like, C-terminal domain"/>
    <property type="match status" value="1"/>
</dbReference>
<dbReference type="Proteomes" id="UP000542813">
    <property type="component" value="Unassembled WGS sequence"/>
</dbReference>
<name>A0A7W9GSU1_9ACTN</name>
<feature type="domain" description="HTH tetR-type" evidence="6">
    <location>
        <begin position="28"/>
        <end position="88"/>
    </location>
</feature>
<dbReference type="Gene3D" id="1.10.357.10">
    <property type="entry name" value="Tetracycline Repressor, domain 2"/>
    <property type="match status" value="1"/>
</dbReference>
<dbReference type="PROSITE" id="PS50977">
    <property type="entry name" value="HTH_TETR_2"/>
    <property type="match status" value="1"/>
</dbReference>
<feature type="region of interest" description="Disordered" evidence="5">
    <location>
        <begin position="1"/>
        <end position="29"/>
    </location>
</feature>
<dbReference type="RefSeq" id="WP_184824766.1">
    <property type="nucleotide sequence ID" value="NZ_JACHMM010000001.1"/>
</dbReference>
<feature type="DNA-binding region" description="H-T-H motif" evidence="4">
    <location>
        <begin position="51"/>
        <end position="70"/>
    </location>
</feature>
<dbReference type="PANTHER" id="PTHR30055:SF148">
    <property type="entry name" value="TETR-FAMILY TRANSCRIPTIONAL REGULATOR"/>
    <property type="match status" value="1"/>
</dbReference>
<evidence type="ECO:0000259" key="6">
    <source>
        <dbReference type="PROSITE" id="PS50977"/>
    </source>
</evidence>